<dbReference type="KEGG" id="vg:26622790"/>
<gene>
    <name evidence="1" type="ORF">Pm5461_242</name>
</gene>
<dbReference type="GeneID" id="26622790"/>
<sequence length="171" mass="19708">MFKRNDELRFKVGDKVRHTVSPNCTGHVLKMDKDSDHPYYIKTDSGLEMWFREDVWAEPYEFNTGDEICNNGIVGTLKEFSDDAEYPFVVELKNGVVAKFKSHGWEPGDLFSVGDTVKFVKNTIGVECDVDIGEDLTIHEIEPNDSRLQYACVDKFGHIYWFSKDELELVK</sequence>
<reference evidence="1 2" key="1">
    <citation type="submission" date="2015-03" db="EMBL/GenBank/DDBJ databases">
        <authorList>
            <person name="Melo L.D.R."/>
            <person name="Veiga P."/>
            <person name="Cerca N."/>
            <person name="Kropinski A.M."/>
            <person name="Azeredo J."/>
            <person name="Almeida C."/>
            <person name="Sillankorva S."/>
        </authorList>
    </citation>
    <scope>NUCLEOTIDE SEQUENCE [LARGE SCALE GENOMIC DNA]</scope>
</reference>
<evidence type="ECO:0000313" key="2">
    <source>
        <dbReference type="Proteomes" id="UP000202749"/>
    </source>
</evidence>
<protein>
    <submittedName>
        <fullName evidence="1">Uncharacterized protein</fullName>
    </submittedName>
</protein>
<name>A0A0G2SSD2_9CAUD</name>
<dbReference type="Proteomes" id="UP000202749">
    <property type="component" value="Segment"/>
</dbReference>
<accession>A0A0G2SSD2</accession>
<organism evidence="1 2">
    <name type="scientific">Proteus phage vB_PmiM_Pm5461</name>
    <dbReference type="NCBI Taxonomy" id="1636250"/>
    <lineage>
        <taxon>Viruses</taxon>
        <taxon>Duplodnaviria</taxon>
        <taxon>Heunggongvirae</taxon>
        <taxon>Uroviricota</taxon>
        <taxon>Caudoviricetes</taxon>
        <taxon>Pantevenvirales</taxon>
        <taxon>Straboviridae</taxon>
        <taxon>Bragavirus</taxon>
        <taxon>Bragavirus pm5461</taxon>
    </lineage>
</organism>
<dbReference type="EMBL" id="KP890823">
    <property type="protein sequence ID" value="AKA62108.1"/>
    <property type="molecule type" value="Genomic_DNA"/>
</dbReference>
<dbReference type="RefSeq" id="YP_009195664.1">
    <property type="nucleotide sequence ID" value="NC_028762.1"/>
</dbReference>
<keyword evidence="2" id="KW-1185">Reference proteome</keyword>
<evidence type="ECO:0000313" key="1">
    <source>
        <dbReference type="EMBL" id="AKA62108.1"/>
    </source>
</evidence>
<proteinExistence type="predicted"/>